<evidence type="ECO:0000313" key="3">
    <source>
        <dbReference type="EMBL" id="SHG81049.1"/>
    </source>
</evidence>
<comment type="similarity">
    <text evidence="1">Belongs to the short-chain dehydrogenases/reductases (SDR) family.</text>
</comment>
<gene>
    <name evidence="3" type="ORF">SAMN04488109_1951</name>
</gene>
<dbReference type="EMBL" id="FQWQ01000001">
    <property type="protein sequence ID" value="SHG81049.1"/>
    <property type="molecule type" value="Genomic_DNA"/>
</dbReference>
<dbReference type="InterPro" id="IPR051122">
    <property type="entry name" value="SDR_DHRS6-like"/>
</dbReference>
<name>A0A1M5MVW3_9BACT</name>
<dbReference type="AlphaFoldDB" id="A0A1M5MVW3"/>
<dbReference type="Pfam" id="PF13561">
    <property type="entry name" value="adh_short_C2"/>
    <property type="match status" value="1"/>
</dbReference>
<dbReference type="InterPro" id="IPR036291">
    <property type="entry name" value="NAD(P)-bd_dom_sf"/>
</dbReference>
<evidence type="ECO:0000256" key="1">
    <source>
        <dbReference type="ARBA" id="ARBA00006484"/>
    </source>
</evidence>
<dbReference type="NCBIfam" id="NF005449">
    <property type="entry name" value="PRK07041.1"/>
    <property type="match status" value="1"/>
</dbReference>
<dbReference type="STRING" id="947013.SAMN04488109_1951"/>
<dbReference type="GO" id="GO:0016491">
    <property type="term" value="F:oxidoreductase activity"/>
    <property type="evidence" value="ECO:0007669"/>
    <property type="project" value="UniProtKB-KW"/>
</dbReference>
<sequence>MNTKDKTFSLEGKRIIILGGSSGIGLATAMAAGAEGAEVVIASSNQTRMEAAVKKLPSTAKGYVVDLSDENQIRDFFKTIGKFDHLVYTAGENISISAIVASDAAHARKYFDIRYWGAYLSVKYGSASIREGGSITLTSGIASARPGKGWSLGASICGAMEGLTRALAMELSPTRVNIVSPGVVKTDLWSSLSASDREQLYNATANALPVRKVGEPEEIAQTYLYLMKQPYSTGQVITVDGGGVLV</sequence>
<accession>A0A1M5MVW3</accession>
<reference evidence="3 4" key="1">
    <citation type="submission" date="2016-11" db="EMBL/GenBank/DDBJ databases">
        <authorList>
            <person name="Jaros S."/>
            <person name="Januszkiewicz K."/>
            <person name="Wedrychowicz H."/>
        </authorList>
    </citation>
    <scope>NUCLEOTIDE SEQUENCE [LARGE SCALE GENOMIC DNA]</scope>
    <source>
        <strain evidence="3 4">DSM 24574</strain>
    </source>
</reference>
<dbReference type="OrthoDB" id="9806974at2"/>
<dbReference type="SUPFAM" id="SSF51735">
    <property type="entry name" value="NAD(P)-binding Rossmann-fold domains"/>
    <property type="match status" value="1"/>
</dbReference>
<dbReference type="PANTHER" id="PTHR43477">
    <property type="entry name" value="DIHYDROANTICAPSIN 7-DEHYDROGENASE"/>
    <property type="match status" value="1"/>
</dbReference>
<organism evidence="3 4">
    <name type="scientific">Chryseolinea serpens</name>
    <dbReference type="NCBI Taxonomy" id="947013"/>
    <lineage>
        <taxon>Bacteria</taxon>
        <taxon>Pseudomonadati</taxon>
        <taxon>Bacteroidota</taxon>
        <taxon>Cytophagia</taxon>
        <taxon>Cytophagales</taxon>
        <taxon>Fulvivirgaceae</taxon>
        <taxon>Chryseolinea</taxon>
    </lineage>
</organism>
<evidence type="ECO:0000256" key="2">
    <source>
        <dbReference type="ARBA" id="ARBA00023002"/>
    </source>
</evidence>
<dbReference type="PRINTS" id="PR00081">
    <property type="entry name" value="GDHRDH"/>
</dbReference>
<proteinExistence type="inferred from homology"/>
<dbReference type="RefSeq" id="WP_073133175.1">
    <property type="nucleotide sequence ID" value="NZ_FQWQ01000001.1"/>
</dbReference>
<evidence type="ECO:0000313" key="4">
    <source>
        <dbReference type="Proteomes" id="UP000184212"/>
    </source>
</evidence>
<dbReference type="InterPro" id="IPR002347">
    <property type="entry name" value="SDR_fam"/>
</dbReference>
<keyword evidence="2" id="KW-0560">Oxidoreductase</keyword>
<keyword evidence="4" id="KW-1185">Reference proteome</keyword>
<protein>
    <submittedName>
        <fullName evidence="3">NAD(P)-dependent dehydrogenase, short-chain alcohol dehydrogenase family</fullName>
    </submittedName>
</protein>
<dbReference type="Proteomes" id="UP000184212">
    <property type="component" value="Unassembled WGS sequence"/>
</dbReference>
<dbReference type="PANTHER" id="PTHR43477:SF1">
    <property type="entry name" value="DIHYDROANTICAPSIN 7-DEHYDROGENASE"/>
    <property type="match status" value="1"/>
</dbReference>
<dbReference type="Gene3D" id="3.40.50.720">
    <property type="entry name" value="NAD(P)-binding Rossmann-like Domain"/>
    <property type="match status" value="1"/>
</dbReference>